<keyword evidence="5" id="KW-0378">Hydrolase</keyword>
<dbReference type="GO" id="GO:0005886">
    <property type="term" value="C:plasma membrane"/>
    <property type="evidence" value="ECO:0007669"/>
    <property type="project" value="UniProtKB-SubCell"/>
</dbReference>
<keyword evidence="2" id="KW-0449">Lipoprotein</keyword>
<dbReference type="STRING" id="74649.A0A2P6Q5D9"/>
<dbReference type="GO" id="GO:0098552">
    <property type="term" value="C:side of membrane"/>
    <property type="evidence" value="ECO:0007669"/>
    <property type="project" value="UniProtKB-KW"/>
</dbReference>
<feature type="domain" description="X8" evidence="4">
    <location>
        <begin position="22"/>
        <end position="100"/>
    </location>
</feature>
<comment type="subcellular location">
    <subcellularLocation>
        <location evidence="1">Cell membrane</location>
        <topology evidence="1">Lipid-anchor</topology>
        <topology evidence="1">GPI-anchor</topology>
    </subcellularLocation>
</comment>
<evidence type="ECO:0000256" key="3">
    <source>
        <dbReference type="ARBA" id="ARBA00022729"/>
    </source>
</evidence>
<gene>
    <name evidence="5" type="ORF">RchiOBHm_Chr5g0013381</name>
</gene>
<evidence type="ECO:0000256" key="1">
    <source>
        <dbReference type="ARBA" id="ARBA00004609"/>
    </source>
</evidence>
<keyword evidence="2" id="KW-0336">GPI-anchor</keyword>
<sequence>MNLKLNLAGDSHTLSTADTAETWCVPNPSLTYKNLQEIETFACNYVDCSSIHSGGPCFNPLNAFIHAAFAMNAYYQEQHQCFGNSGLISITDPSYGNCHFAGREEKVSSSAALNTWCVAKPTATDNLLQLNIDFACSHVNCSVIEPRW</sequence>
<dbReference type="PANTHER" id="PTHR31044:SF57">
    <property type="entry name" value="CARBOHYDRATE-BINDING X8 DOMAIN SUPERFAMILY PROTEIN"/>
    <property type="match status" value="1"/>
</dbReference>
<keyword evidence="2" id="KW-0325">Glycoprotein</keyword>
<dbReference type="GO" id="GO:0042973">
    <property type="term" value="F:glucan endo-1,3-beta-D-glucosidase activity"/>
    <property type="evidence" value="ECO:0007669"/>
    <property type="project" value="UniProtKB-EC"/>
</dbReference>
<dbReference type="Proteomes" id="UP000238479">
    <property type="component" value="Chromosome 5"/>
</dbReference>
<evidence type="ECO:0000313" key="6">
    <source>
        <dbReference type="Proteomes" id="UP000238479"/>
    </source>
</evidence>
<dbReference type="AlphaFoldDB" id="A0A2P6Q5D9"/>
<dbReference type="EMBL" id="PDCK01000043">
    <property type="protein sequence ID" value="PRQ29392.1"/>
    <property type="molecule type" value="Genomic_DNA"/>
</dbReference>
<comment type="caution">
    <text evidence="5">The sequence shown here is derived from an EMBL/GenBank/DDBJ whole genome shotgun (WGS) entry which is preliminary data.</text>
</comment>
<dbReference type="InterPro" id="IPR044788">
    <property type="entry name" value="X8_dom_prot"/>
</dbReference>
<keyword evidence="6" id="KW-1185">Reference proteome</keyword>
<dbReference type="PANTHER" id="PTHR31044">
    <property type="entry name" value="BETA-1,3 GLUCANASE"/>
    <property type="match status" value="1"/>
</dbReference>
<evidence type="ECO:0000259" key="4">
    <source>
        <dbReference type="SMART" id="SM00768"/>
    </source>
</evidence>
<protein>
    <submittedName>
        <fullName evidence="5">Putative glucan endo-1,3-beta-D-glucosidase</fullName>
        <ecNumber evidence="5">3.2.1.39</ecNumber>
    </submittedName>
</protein>
<evidence type="ECO:0000256" key="2">
    <source>
        <dbReference type="ARBA" id="ARBA00022622"/>
    </source>
</evidence>
<name>A0A2P6Q5D9_ROSCH</name>
<keyword evidence="3" id="KW-0732">Signal</keyword>
<dbReference type="Pfam" id="PF07983">
    <property type="entry name" value="X8"/>
    <property type="match status" value="1"/>
</dbReference>
<dbReference type="EC" id="3.2.1.39" evidence="5"/>
<dbReference type="InterPro" id="IPR012946">
    <property type="entry name" value="X8"/>
</dbReference>
<dbReference type="Gramene" id="PRQ29392">
    <property type="protein sequence ID" value="PRQ29392"/>
    <property type="gene ID" value="RchiOBHm_Chr5g0013381"/>
</dbReference>
<reference evidence="5 6" key="1">
    <citation type="journal article" date="2018" name="Nat. Genet.">
        <title>The Rosa genome provides new insights in the design of modern roses.</title>
        <authorList>
            <person name="Bendahmane M."/>
        </authorList>
    </citation>
    <scope>NUCLEOTIDE SEQUENCE [LARGE SCALE GENOMIC DNA]</scope>
    <source>
        <strain evidence="6">cv. Old Blush</strain>
    </source>
</reference>
<dbReference type="GO" id="GO:0009506">
    <property type="term" value="C:plasmodesma"/>
    <property type="evidence" value="ECO:0007669"/>
    <property type="project" value="UniProtKB-ARBA"/>
</dbReference>
<proteinExistence type="predicted"/>
<organism evidence="5 6">
    <name type="scientific">Rosa chinensis</name>
    <name type="common">China rose</name>
    <dbReference type="NCBI Taxonomy" id="74649"/>
    <lineage>
        <taxon>Eukaryota</taxon>
        <taxon>Viridiplantae</taxon>
        <taxon>Streptophyta</taxon>
        <taxon>Embryophyta</taxon>
        <taxon>Tracheophyta</taxon>
        <taxon>Spermatophyta</taxon>
        <taxon>Magnoliopsida</taxon>
        <taxon>eudicotyledons</taxon>
        <taxon>Gunneridae</taxon>
        <taxon>Pentapetalae</taxon>
        <taxon>rosids</taxon>
        <taxon>fabids</taxon>
        <taxon>Rosales</taxon>
        <taxon>Rosaceae</taxon>
        <taxon>Rosoideae</taxon>
        <taxon>Rosoideae incertae sedis</taxon>
        <taxon>Rosa</taxon>
    </lineage>
</organism>
<accession>A0A2P6Q5D9</accession>
<dbReference type="SMART" id="SM00768">
    <property type="entry name" value="X8"/>
    <property type="match status" value="1"/>
</dbReference>
<keyword evidence="2" id="KW-0472">Membrane</keyword>
<keyword evidence="5" id="KW-0326">Glycosidase</keyword>
<dbReference type="OrthoDB" id="1928574at2759"/>
<evidence type="ECO:0000313" key="5">
    <source>
        <dbReference type="EMBL" id="PRQ29392.1"/>
    </source>
</evidence>
<dbReference type="Gene3D" id="1.20.58.1040">
    <property type="match status" value="1"/>
</dbReference>